<keyword evidence="2" id="KW-0548">Nucleotidyltransferase</keyword>
<dbReference type="EMBL" id="JACIDV010000018">
    <property type="protein sequence ID" value="MBB3948421.1"/>
    <property type="molecule type" value="Genomic_DNA"/>
</dbReference>
<dbReference type="RefSeq" id="WP_183897752.1">
    <property type="nucleotide sequence ID" value="NZ_JACIDV010000018.1"/>
</dbReference>
<dbReference type="GO" id="GO:0005524">
    <property type="term" value="F:ATP binding"/>
    <property type="evidence" value="ECO:0007669"/>
    <property type="project" value="UniProtKB-KW"/>
</dbReference>
<name>A0A7W6CJV1_9HYPH</name>
<evidence type="ECO:0000256" key="8">
    <source>
        <dbReference type="SAM" id="MobiDB-lite"/>
    </source>
</evidence>
<dbReference type="GO" id="GO:0070733">
    <property type="term" value="F:AMPylase activity"/>
    <property type="evidence" value="ECO:0007669"/>
    <property type="project" value="UniProtKB-EC"/>
</dbReference>
<dbReference type="PANTHER" id="PTHR39560:SF1">
    <property type="entry name" value="PROTEIN ADENYLYLTRANSFERASE FIC-RELATED"/>
    <property type="match status" value="1"/>
</dbReference>
<dbReference type="InterPro" id="IPR036597">
    <property type="entry name" value="Fido-like_dom_sf"/>
</dbReference>
<dbReference type="PROSITE" id="PS51459">
    <property type="entry name" value="FIDO"/>
    <property type="match status" value="1"/>
</dbReference>
<dbReference type="Pfam" id="PF02661">
    <property type="entry name" value="Fic"/>
    <property type="match status" value="1"/>
</dbReference>
<comment type="catalytic activity">
    <reaction evidence="7">
        <text>L-tyrosyl-[protein] + ATP = O-(5'-adenylyl)-L-tyrosyl-[protein] + diphosphate</text>
        <dbReference type="Rhea" id="RHEA:54288"/>
        <dbReference type="Rhea" id="RHEA-COMP:10136"/>
        <dbReference type="Rhea" id="RHEA-COMP:13846"/>
        <dbReference type="ChEBI" id="CHEBI:30616"/>
        <dbReference type="ChEBI" id="CHEBI:33019"/>
        <dbReference type="ChEBI" id="CHEBI:46858"/>
        <dbReference type="ChEBI" id="CHEBI:83624"/>
        <dbReference type="EC" id="2.7.7.108"/>
    </reaction>
</comment>
<dbReference type="GO" id="GO:0051302">
    <property type="term" value="P:regulation of cell division"/>
    <property type="evidence" value="ECO:0007669"/>
    <property type="project" value="TreeGrafter"/>
</dbReference>
<sequence length="395" mass="44280">MSNDPYCYPNPTGNPDGERVLKNRFGITSNKELREEEYNATGARMIQIEIGDGPKGKFDADHLKALHRHIFQDVYEWAGYTRAETPIVDGERMPQIGSISKGGTNFLPGQNIDMGLADAFKDLSDLRTLKGISADEFSKLAGKVLGDLNYVHPFREGNGRTQETFIVQLGRELGHEVQLDVVSKARMIEGSKEAIRDADSKALSHAILDSVDPNRQGAIRSTFAMLREYGEDPMEHDVRTALPGERVTGNLIDHDELTIKVAAENYIVVVDRRDFPQKIEDEMEVDFVATHDFSGHDKARTYLDGSRESLLSEPELRKAVILETYVTDKTTRQFPNDKDAVDQAVKVAREKIAGMIANGIDIPSPTIQRDQDVDRSDINHSPPEDDRPKDYGRER</sequence>
<evidence type="ECO:0000313" key="10">
    <source>
        <dbReference type="EMBL" id="MBB3948421.1"/>
    </source>
</evidence>
<dbReference type="InterPro" id="IPR003812">
    <property type="entry name" value="Fido"/>
</dbReference>
<evidence type="ECO:0000259" key="9">
    <source>
        <dbReference type="PROSITE" id="PS51459"/>
    </source>
</evidence>
<evidence type="ECO:0000256" key="1">
    <source>
        <dbReference type="ARBA" id="ARBA00022679"/>
    </source>
</evidence>
<feature type="region of interest" description="Disordered" evidence="8">
    <location>
        <begin position="359"/>
        <end position="395"/>
    </location>
</feature>
<keyword evidence="3" id="KW-0547">Nucleotide-binding</keyword>
<evidence type="ECO:0000256" key="6">
    <source>
        <dbReference type="ARBA" id="ARBA00047939"/>
    </source>
</evidence>
<evidence type="ECO:0000256" key="7">
    <source>
        <dbReference type="ARBA" id="ARBA00048696"/>
    </source>
</evidence>
<dbReference type="SUPFAM" id="SSF140931">
    <property type="entry name" value="Fic-like"/>
    <property type="match status" value="1"/>
</dbReference>
<keyword evidence="4" id="KW-0067">ATP-binding</keyword>
<accession>A0A7W6CJV1</accession>
<keyword evidence="11" id="KW-1185">Reference proteome</keyword>
<feature type="compositionally biased region" description="Basic and acidic residues" evidence="8">
    <location>
        <begin position="369"/>
        <end position="395"/>
    </location>
</feature>
<feature type="domain" description="Fido" evidence="9">
    <location>
        <begin position="58"/>
        <end position="213"/>
    </location>
</feature>
<organism evidence="10 11">
    <name type="scientific">Rhizobium skierniewicense</name>
    <dbReference type="NCBI Taxonomy" id="984260"/>
    <lineage>
        <taxon>Bacteria</taxon>
        <taxon>Pseudomonadati</taxon>
        <taxon>Pseudomonadota</taxon>
        <taxon>Alphaproteobacteria</taxon>
        <taxon>Hyphomicrobiales</taxon>
        <taxon>Rhizobiaceae</taxon>
        <taxon>Rhizobium/Agrobacterium group</taxon>
        <taxon>Rhizobium</taxon>
    </lineage>
</organism>
<dbReference type="Proteomes" id="UP000565286">
    <property type="component" value="Unassembled WGS sequence"/>
</dbReference>
<comment type="caution">
    <text evidence="10">The sequence shown here is derived from an EMBL/GenBank/DDBJ whole genome shotgun (WGS) entry which is preliminary data.</text>
</comment>
<comment type="catalytic activity">
    <reaction evidence="6">
        <text>L-threonyl-[protein] + ATP = 3-O-(5'-adenylyl)-L-threonyl-[protein] + diphosphate</text>
        <dbReference type="Rhea" id="RHEA:54292"/>
        <dbReference type="Rhea" id="RHEA-COMP:11060"/>
        <dbReference type="Rhea" id="RHEA-COMP:13847"/>
        <dbReference type="ChEBI" id="CHEBI:30013"/>
        <dbReference type="ChEBI" id="CHEBI:30616"/>
        <dbReference type="ChEBI" id="CHEBI:33019"/>
        <dbReference type="ChEBI" id="CHEBI:138113"/>
        <dbReference type="EC" id="2.7.7.108"/>
    </reaction>
</comment>
<evidence type="ECO:0000256" key="4">
    <source>
        <dbReference type="ARBA" id="ARBA00022840"/>
    </source>
</evidence>
<evidence type="ECO:0000313" key="11">
    <source>
        <dbReference type="Proteomes" id="UP000565286"/>
    </source>
</evidence>
<dbReference type="PANTHER" id="PTHR39560">
    <property type="entry name" value="PROTEIN ADENYLYLTRANSFERASE FIC-RELATED"/>
    <property type="match status" value="1"/>
</dbReference>
<evidence type="ECO:0000256" key="3">
    <source>
        <dbReference type="ARBA" id="ARBA00022741"/>
    </source>
</evidence>
<protein>
    <recommendedName>
        <fullName evidence="5">protein adenylyltransferase</fullName>
        <ecNumber evidence="5">2.7.7.108</ecNumber>
    </recommendedName>
</protein>
<dbReference type="AlphaFoldDB" id="A0A7W6CJV1"/>
<evidence type="ECO:0000256" key="2">
    <source>
        <dbReference type="ARBA" id="ARBA00022695"/>
    </source>
</evidence>
<keyword evidence="1" id="KW-0808">Transferase</keyword>
<gene>
    <name evidence="10" type="ORF">GGQ73_004408</name>
</gene>
<dbReference type="Gene3D" id="1.10.3290.10">
    <property type="entry name" value="Fido-like domain"/>
    <property type="match status" value="1"/>
</dbReference>
<evidence type="ECO:0000256" key="5">
    <source>
        <dbReference type="ARBA" id="ARBA00034531"/>
    </source>
</evidence>
<dbReference type="EC" id="2.7.7.108" evidence="5"/>
<proteinExistence type="predicted"/>
<reference evidence="10 11" key="1">
    <citation type="submission" date="2020-08" db="EMBL/GenBank/DDBJ databases">
        <title>Genomic Encyclopedia of Type Strains, Phase IV (KMG-IV): sequencing the most valuable type-strain genomes for metagenomic binning, comparative biology and taxonomic classification.</title>
        <authorList>
            <person name="Goeker M."/>
        </authorList>
    </citation>
    <scope>NUCLEOTIDE SEQUENCE [LARGE SCALE GENOMIC DNA]</scope>
    <source>
        <strain evidence="10 11">DSM 26438</strain>
    </source>
</reference>